<dbReference type="FunFam" id="2.60.120.10:FF:000061">
    <property type="entry name" value="Potassium voltage-gated channel subfamily H member 3"/>
    <property type="match status" value="1"/>
</dbReference>
<dbReference type="InterPro" id="IPR018490">
    <property type="entry name" value="cNMP-bd_dom_sf"/>
</dbReference>
<dbReference type="InterPro" id="IPR014710">
    <property type="entry name" value="RmlC-like_jellyroll"/>
</dbReference>
<dbReference type="PROSITE" id="PS50042">
    <property type="entry name" value="CNMP_BINDING_3"/>
    <property type="match status" value="1"/>
</dbReference>
<evidence type="ECO:0000256" key="1">
    <source>
        <dbReference type="ARBA" id="ARBA00004651"/>
    </source>
</evidence>
<evidence type="ECO:0000256" key="5">
    <source>
        <dbReference type="ARBA" id="ARBA00022692"/>
    </source>
</evidence>
<dbReference type="FunFam" id="3.30.450.20:FF:000001">
    <property type="entry name" value="Potassium voltage-gated channel subfamily H member 7"/>
    <property type="match status" value="1"/>
</dbReference>
<feature type="compositionally biased region" description="Basic and acidic residues" evidence="14">
    <location>
        <begin position="1070"/>
        <end position="1086"/>
    </location>
</feature>
<evidence type="ECO:0000256" key="7">
    <source>
        <dbReference type="ARBA" id="ARBA00022882"/>
    </source>
</evidence>
<keyword evidence="4" id="KW-0633">Potassium transport</keyword>
<keyword evidence="7" id="KW-0851">Voltage-gated channel</keyword>
<reference evidence="18" key="1">
    <citation type="submission" date="2016-01" db="EMBL/GenBank/DDBJ databases">
        <title>Reference transcriptome for the parasite Schistocephalus solidus: insights into the molecular evolution of parasitism.</title>
        <authorList>
            <person name="Hebert F.O."/>
            <person name="Grambauer S."/>
            <person name="Barber I."/>
            <person name="Landry C.R."/>
            <person name="Aubin-Horth N."/>
        </authorList>
    </citation>
    <scope>NUCLEOTIDE SEQUENCE</scope>
</reference>
<feature type="transmembrane region" description="Helical" evidence="15">
    <location>
        <begin position="400"/>
        <end position="422"/>
    </location>
</feature>
<feature type="domain" description="Cyclic nucleotide-binding" evidence="16">
    <location>
        <begin position="725"/>
        <end position="790"/>
    </location>
</feature>
<dbReference type="InterPro" id="IPR003938">
    <property type="entry name" value="K_chnl_volt-dep_EAG/ELK/ERG"/>
</dbReference>
<name>A0A0V0J5G1_SCHSO</name>
<sequence length="1304" mass="145979">MPQRKGLLAPQNTFLDTIATRFDGTHSNFVLGNAQVKEFPIVYCSDGFVELTGFNRSQIMSRSCNCSFIWGTKTAESAKEKIWSALNGHTELKIEVTFHKKNGLGFFCLLDIVPIKNEKGQVVLFLVSHKDLTQEKKNQGAGALSCGLASTVTTAALVAKPRSGSIMSTLNNHSLPGRMGTLTETPATEKTRINLQPSARRASSPYPTPAKSRALTRKRFCSFRLAANNSIFQFRRGSPAGATQNADSTVETPLASEENTCNTSFGEADGRRPTGEHAGSVNKANSLAPTAEDAKKKKGPVNWPKTTLPSATQFAETGCDSSSSAGTSDSESTTVYKYRRRRSRAVLYHLSGRFDKNTKQKMHFKRLPQLSTKNSMPEYKVQDIKASKCIILHYSIFKIVWDWLIVLCTFYFAVVVPFNAAFQRDSNERTLRNLDMVLEVLFIVDILLNFRTTFVSKSGQVVHQSKAIAINYIRGWFILDLIAAVPFDVVWTIQSPESPVANWMHLMKLARLLRLARLFQKIERYSQYSAVVLGLLMCMFFLLAHWFACGWYKLGRTEVMNVAIRNHSWLYELSERTQTYFTANMTGGPSPSSVYVSSLYFMMSSLTSVGFGNVSPNTTNEKIFSIIAMLVGALMHAAVFGNVTTIIQRVYARRSAYQMKNQDLKDFTRAHHLPKQLRQRMLEFYQAMWSINRGIDKQSIMQIFPEEMRGDIALHINREILSLPIFKSASIGCQMSIAQLIGTRFSTPGEFLVHRGDAIRYLHFVCSGSLEILDEEGSVVALLGKGDLFGTDIDEKPLIGLSAFDVKALTYCELQFILLDHTLFDVLNLYPAYLIEFSNALHDELSFNIKEGYDPFSRDGINTFAAITRTVSPDPDSIVESGLSHSNDTQTPSPVTTLAINLPNRSLFTPCGPTNFLSAHRNPKRLMSFDGHLESAMTGPLASNTRKPVFNSQNNVQLSISKLKSNKDSEDEKRMKKKNRKKDGEDKVPKKVKDAMETNKQLNNEQVAETFLRSAPISQRERKDSFTEDDNQLLFDSQFSCTGNTLREKPAPQTPKSSFCSFEIVHERESDETESLSKDDGRRDVDGPAAFASITNNDSMQPSNTELKDLMSFLARDLSSLRSEVRWLFHEISDLKRSLVTTPTPVAPPHTDRQRTLKCQPLKTGIMKASTVGCFGEEYRCTRFSAHFSDDTGVITRPTVGQFISTPPLRQTGYSNFAKLPEVSLCARNPSTPTFHESRSVKFHLPGRHVCQEHHKSRQENYETGPLFTISPSRTAEESIFAEDAEISPSSEFDGEATSISQCK</sequence>
<dbReference type="SUPFAM" id="SSF55785">
    <property type="entry name" value="PYP-like sensor domain (PAS domain)"/>
    <property type="match status" value="1"/>
</dbReference>
<dbReference type="InterPro" id="IPR001610">
    <property type="entry name" value="PAC"/>
</dbReference>
<dbReference type="Gene3D" id="1.10.1200.260">
    <property type="match status" value="1"/>
</dbReference>
<feature type="region of interest" description="Disordered" evidence="14">
    <location>
        <begin position="1070"/>
        <end position="1103"/>
    </location>
</feature>
<dbReference type="GO" id="GO:0005886">
    <property type="term" value="C:plasma membrane"/>
    <property type="evidence" value="ECO:0007669"/>
    <property type="project" value="UniProtKB-SubCell"/>
</dbReference>
<evidence type="ECO:0000256" key="10">
    <source>
        <dbReference type="ARBA" id="ARBA00023065"/>
    </source>
</evidence>
<evidence type="ECO:0000313" key="18">
    <source>
        <dbReference type="EMBL" id="JAP60944.1"/>
    </source>
</evidence>
<evidence type="ECO:0000256" key="3">
    <source>
        <dbReference type="ARBA" id="ARBA00022475"/>
    </source>
</evidence>
<feature type="compositionally biased region" description="Polar residues" evidence="14">
    <location>
        <begin position="241"/>
        <end position="265"/>
    </location>
</feature>
<dbReference type="SMART" id="SM00086">
    <property type="entry name" value="PAC"/>
    <property type="match status" value="1"/>
</dbReference>
<gene>
    <name evidence="18" type="ORF">TR105529</name>
</gene>
<dbReference type="CDD" id="cd00130">
    <property type="entry name" value="PAS"/>
    <property type="match status" value="1"/>
</dbReference>
<dbReference type="SUPFAM" id="SSF81324">
    <property type="entry name" value="Voltage-gated potassium channels"/>
    <property type="match status" value="1"/>
</dbReference>
<dbReference type="InterPro" id="IPR003967">
    <property type="entry name" value="K_chnl_volt-dep_ERG"/>
</dbReference>
<dbReference type="EMBL" id="GEEE01002281">
    <property type="protein sequence ID" value="JAP60944.1"/>
    <property type="molecule type" value="Transcribed_RNA"/>
</dbReference>
<evidence type="ECO:0000256" key="13">
    <source>
        <dbReference type="ARBA" id="ARBA00034430"/>
    </source>
</evidence>
<dbReference type="InterPro" id="IPR035965">
    <property type="entry name" value="PAS-like_dom_sf"/>
</dbReference>
<dbReference type="Gene3D" id="2.60.120.10">
    <property type="entry name" value="Jelly Rolls"/>
    <property type="match status" value="1"/>
</dbReference>
<dbReference type="NCBIfam" id="TIGR00229">
    <property type="entry name" value="sensory_box"/>
    <property type="match status" value="1"/>
</dbReference>
<dbReference type="GO" id="GO:0005249">
    <property type="term" value="F:voltage-gated potassium channel activity"/>
    <property type="evidence" value="ECO:0007669"/>
    <property type="project" value="InterPro"/>
</dbReference>
<dbReference type="PROSITE" id="PS50113">
    <property type="entry name" value="PAC"/>
    <property type="match status" value="1"/>
</dbReference>
<dbReference type="InterPro" id="IPR050818">
    <property type="entry name" value="KCNH_animal-type"/>
</dbReference>
<dbReference type="InterPro" id="IPR005821">
    <property type="entry name" value="Ion_trans_dom"/>
</dbReference>
<feature type="domain" description="PAC" evidence="17">
    <location>
        <begin position="92"/>
        <end position="144"/>
    </location>
</feature>
<dbReference type="InterPro" id="IPR000595">
    <property type="entry name" value="cNMP-bd_dom"/>
</dbReference>
<feature type="region of interest" description="Disordered" evidence="14">
    <location>
        <begin position="237"/>
        <end position="335"/>
    </location>
</feature>
<feature type="compositionally biased region" description="Polar residues" evidence="14">
    <location>
        <begin position="304"/>
        <end position="315"/>
    </location>
</feature>
<feature type="transmembrane region" description="Helical" evidence="15">
    <location>
        <begin position="594"/>
        <end position="614"/>
    </location>
</feature>
<evidence type="ECO:0000256" key="6">
    <source>
        <dbReference type="ARBA" id="ARBA00022826"/>
    </source>
</evidence>
<keyword evidence="2" id="KW-0813">Transport</keyword>
<keyword evidence="5 15" id="KW-0812">Transmembrane</keyword>
<dbReference type="Pfam" id="PF00520">
    <property type="entry name" value="Ion_trans"/>
    <property type="match status" value="1"/>
</dbReference>
<evidence type="ECO:0000256" key="11">
    <source>
        <dbReference type="ARBA" id="ARBA00023136"/>
    </source>
</evidence>
<comment type="catalytic activity">
    <reaction evidence="13">
        <text>K(+)(in) = K(+)(out)</text>
        <dbReference type="Rhea" id="RHEA:29463"/>
        <dbReference type="ChEBI" id="CHEBI:29103"/>
    </reaction>
</comment>
<evidence type="ECO:0000256" key="9">
    <source>
        <dbReference type="ARBA" id="ARBA00022989"/>
    </source>
</evidence>
<feature type="compositionally biased region" description="Low complexity" evidence="14">
    <location>
        <begin position="317"/>
        <end position="334"/>
    </location>
</feature>
<evidence type="ECO:0000256" key="15">
    <source>
        <dbReference type="SAM" id="Phobius"/>
    </source>
</evidence>
<evidence type="ECO:0000256" key="2">
    <source>
        <dbReference type="ARBA" id="ARBA00022448"/>
    </source>
</evidence>
<dbReference type="InterPro" id="IPR000700">
    <property type="entry name" value="PAS-assoc_C"/>
</dbReference>
<feature type="compositionally biased region" description="Basic and acidic residues" evidence="14">
    <location>
        <begin position="965"/>
        <end position="974"/>
    </location>
</feature>
<dbReference type="PANTHER" id="PTHR10217">
    <property type="entry name" value="VOLTAGE AND LIGAND GATED POTASSIUM CHANNEL"/>
    <property type="match status" value="1"/>
</dbReference>
<evidence type="ECO:0000259" key="16">
    <source>
        <dbReference type="PROSITE" id="PS50042"/>
    </source>
</evidence>
<comment type="subcellular location">
    <subcellularLocation>
        <location evidence="1">Cell membrane</location>
        <topology evidence="1">Multi-pass membrane protein</topology>
    </subcellularLocation>
</comment>
<dbReference type="PRINTS" id="PR01470">
    <property type="entry name" value="ERGCHANNEL"/>
</dbReference>
<keyword evidence="3" id="KW-1003">Cell membrane</keyword>
<evidence type="ECO:0000256" key="12">
    <source>
        <dbReference type="ARBA" id="ARBA00023303"/>
    </source>
</evidence>
<feature type="compositionally biased region" description="Polar residues" evidence="14">
    <location>
        <begin position="1093"/>
        <end position="1103"/>
    </location>
</feature>
<accession>A0A0V0J5G1</accession>
<evidence type="ECO:0000256" key="14">
    <source>
        <dbReference type="SAM" id="MobiDB-lite"/>
    </source>
</evidence>
<dbReference type="SUPFAM" id="SSF51206">
    <property type="entry name" value="cAMP-binding domain-like"/>
    <property type="match status" value="1"/>
</dbReference>
<dbReference type="Pfam" id="PF13426">
    <property type="entry name" value="PAS_9"/>
    <property type="match status" value="1"/>
</dbReference>
<feature type="region of interest" description="Disordered" evidence="14">
    <location>
        <begin position="963"/>
        <end position="992"/>
    </location>
</feature>
<dbReference type="Gene3D" id="3.30.450.20">
    <property type="entry name" value="PAS domain"/>
    <property type="match status" value="1"/>
</dbReference>
<keyword evidence="12" id="KW-0407">Ion channel</keyword>
<organism evidence="18">
    <name type="scientific">Schistocephalus solidus</name>
    <name type="common">Tapeworm</name>
    <dbReference type="NCBI Taxonomy" id="70667"/>
    <lineage>
        <taxon>Eukaryota</taxon>
        <taxon>Metazoa</taxon>
        <taxon>Spiralia</taxon>
        <taxon>Lophotrochozoa</taxon>
        <taxon>Platyhelminthes</taxon>
        <taxon>Cestoda</taxon>
        <taxon>Eucestoda</taxon>
        <taxon>Diphyllobothriidea</taxon>
        <taxon>Diphyllobothriidae</taxon>
        <taxon>Schistocephalus</taxon>
    </lineage>
</organism>
<keyword evidence="9 15" id="KW-1133">Transmembrane helix</keyword>
<keyword evidence="11 15" id="KW-0472">Membrane</keyword>
<dbReference type="Gene3D" id="1.10.287.70">
    <property type="match status" value="1"/>
</dbReference>
<keyword evidence="10" id="KW-0406">Ion transport</keyword>
<feature type="transmembrane region" description="Helical" evidence="15">
    <location>
        <begin position="626"/>
        <end position="647"/>
    </location>
</feature>
<protein>
    <submittedName>
        <fullName evidence="18">Uncharacterized protein</fullName>
    </submittedName>
</protein>
<dbReference type="SMART" id="SM00100">
    <property type="entry name" value="cNMP"/>
    <property type="match status" value="1"/>
</dbReference>
<evidence type="ECO:0000259" key="17">
    <source>
        <dbReference type="PROSITE" id="PS50113"/>
    </source>
</evidence>
<keyword evidence="6" id="KW-0631">Potassium channel</keyword>
<dbReference type="CDD" id="cd00038">
    <property type="entry name" value="CAP_ED"/>
    <property type="match status" value="1"/>
</dbReference>
<keyword evidence="8" id="KW-0630">Potassium</keyword>
<proteinExistence type="predicted"/>
<dbReference type="GO" id="GO:0042391">
    <property type="term" value="P:regulation of membrane potential"/>
    <property type="evidence" value="ECO:0007669"/>
    <property type="project" value="TreeGrafter"/>
</dbReference>
<feature type="compositionally biased region" description="Basic and acidic residues" evidence="14">
    <location>
        <begin position="982"/>
        <end position="992"/>
    </location>
</feature>
<evidence type="ECO:0000256" key="8">
    <source>
        <dbReference type="ARBA" id="ARBA00022958"/>
    </source>
</evidence>
<dbReference type="Pfam" id="PF00027">
    <property type="entry name" value="cNMP_binding"/>
    <property type="match status" value="1"/>
</dbReference>
<dbReference type="GO" id="GO:0034702">
    <property type="term" value="C:monoatomic ion channel complex"/>
    <property type="evidence" value="ECO:0007669"/>
    <property type="project" value="UniProtKB-KW"/>
</dbReference>
<dbReference type="PANTHER" id="PTHR10217:SF637">
    <property type="entry name" value="EAG-LIKE K[+] CHANNEL, ISOFORM A"/>
    <property type="match status" value="1"/>
</dbReference>
<feature type="transmembrane region" description="Helical" evidence="15">
    <location>
        <begin position="528"/>
        <end position="548"/>
    </location>
</feature>
<feature type="region of interest" description="Disordered" evidence="14">
    <location>
        <begin position="1283"/>
        <end position="1304"/>
    </location>
</feature>
<evidence type="ECO:0000256" key="4">
    <source>
        <dbReference type="ARBA" id="ARBA00022538"/>
    </source>
</evidence>
<dbReference type="PRINTS" id="PR01463">
    <property type="entry name" value="EAGCHANLFMLY"/>
</dbReference>
<dbReference type="InterPro" id="IPR000014">
    <property type="entry name" value="PAS"/>
</dbReference>